<dbReference type="InterPro" id="IPR006860">
    <property type="entry name" value="FecR"/>
</dbReference>
<feature type="domain" description="FecR protein" evidence="3">
    <location>
        <begin position="165"/>
        <end position="219"/>
    </location>
</feature>
<evidence type="ECO:0000259" key="3">
    <source>
        <dbReference type="Pfam" id="PF04773"/>
    </source>
</evidence>
<feature type="transmembrane region" description="Helical" evidence="2">
    <location>
        <begin position="76"/>
        <end position="98"/>
    </location>
</feature>
<feature type="region of interest" description="Disordered" evidence="1">
    <location>
        <begin position="449"/>
        <end position="472"/>
    </location>
</feature>
<dbReference type="GO" id="GO:0016989">
    <property type="term" value="F:sigma factor antagonist activity"/>
    <property type="evidence" value="ECO:0007669"/>
    <property type="project" value="TreeGrafter"/>
</dbReference>
<dbReference type="Proteomes" id="UP000536179">
    <property type="component" value="Unassembled WGS sequence"/>
</dbReference>
<evidence type="ECO:0000256" key="2">
    <source>
        <dbReference type="SAM" id="Phobius"/>
    </source>
</evidence>
<dbReference type="EMBL" id="JACHXU010000015">
    <property type="protein sequence ID" value="MBB3208271.1"/>
    <property type="molecule type" value="Genomic_DNA"/>
</dbReference>
<dbReference type="PANTHER" id="PTHR30273">
    <property type="entry name" value="PERIPLASMIC SIGNAL SENSOR AND SIGMA FACTOR ACTIVATOR FECR-RELATED"/>
    <property type="match status" value="1"/>
</dbReference>
<dbReference type="Pfam" id="PF04773">
    <property type="entry name" value="FecR"/>
    <property type="match status" value="1"/>
</dbReference>
<gene>
    <name evidence="4" type="ORF">FHS27_004099</name>
</gene>
<dbReference type="InterPro" id="IPR012373">
    <property type="entry name" value="Ferrdict_sens_TM"/>
</dbReference>
<evidence type="ECO:0000313" key="4">
    <source>
        <dbReference type="EMBL" id="MBB3208271.1"/>
    </source>
</evidence>
<comment type="caution">
    <text evidence="4">The sequence shown here is derived from an EMBL/GenBank/DDBJ whole genome shotgun (WGS) entry which is preliminary data.</text>
</comment>
<keyword evidence="5" id="KW-1185">Reference proteome</keyword>
<dbReference type="AlphaFoldDB" id="A0A7W5E164"/>
<accession>A0A7W5E164</accession>
<name>A0A7W5E164_9BACT</name>
<keyword evidence="2" id="KW-0472">Membrane</keyword>
<protein>
    <recommendedName>
        <fullName evidence="3">FecR protein domain-containing protein</fullName>
    </recommendedName>
</protein>
<proteinExistence type="predicted"/>
<organism evidence="4 5">
    <name type="scientific">Aporhodopirellula rubra</name>
    <dbReference type="NCBI Taxonomy" id="980271"/>
    <lineage>
        <taxon>Bacteria</taxon>
        <taxon>Pseudomonadati</taxon>
        <taxon>Planctomycetota</taxon>
        <taxon>Planctomycetia</taxon>
        <taxon>Pirellulales</taxon>
        <taxon>Pirellulaceae</taxon>
        <taxon>Aporhodopirellula</taxon>
    </lineage>
</organism>
<dbReference type="RefSeq" id="WP_184306501.1">
    <property type="nucleotide sequence ID" value="NZ_JACHXU010000015.1"/>
</dbReference>
<evidence type="ECO:0000256" key="1">
    <source>
        <dbReference type="SAM" id="MobiDB-lite"/>
    </source>
</evidence>
<evidence type="ECO:0000313" key="5">
    <source>
        <dbReference type="Proteomes" id="UP000536179"/>
    </source>
</evidence>
<dbReference type="PANTHER" id="PTHR30273:SF2">
    <property type="entry name" value="PROTEIN FECR"/>
    <property type="match status" value="1"/>
</dbReference>
<reference evidence="4 5" key="1">
    <citation type="submission" date="2020-08" db="EMBL/GenBank/DDBJ databases">
        <title>Genomic Encyclopedia of Type Strains, Phase III (KMG-III): the genomes of soil and plant-associated and newly described type strains.</title>
        <authorList>
            <person name="Whitman W."/>
        </authorList>
    </citation>
    <scope>NUCLEOTIDE SEQUENCE [LARGE SCALE GENOMIC DNA]</scope>
    <source>
        <strain evidence="4 5">CECT 8075</strain>
    </source>
</reference>
<keyword evidence="2" id="KW-1133">Transmembrane helix</keyword>
<sequence length="472" mass="52159">MNHRESYEQLRDAYLDGTASQSDVDDLRQYLESSNELLDDYIEHANQDAALLWDGLPDYEPPVTQSSSASNRMNLFWRYAPLVAATLLFTASISWEWIRSNPKPVATILSSTNCHWGTGTLPTSVGQELQSGRLRLISGIAELQFSKVTVSMEGPVDIELISAERCRLHSGSIVGSVSKGGEGFVVETPGAEIVDGGTKFGVFVDKVGHARLDVLEGKVDERRLGRGRQLTVNTSKQASPGENVNPEMFWEPDERSLENESIRGAHDKVIHVSSAYGTGDEGDVTTGPDQEGVEFPRPEHALLVKHSRCQEWNRKAFIRFDLTSVSTLDLSQVDLRLEGIPTGMGYISQVPDSTFRVYGIKPEFNIDWSSQTLNRFNFPARLHKTHDLDLDKVQLLGEFVIAQSKPQGQFIVTDPRLQKFIQDGLGSTVTLAVTRVTPEAGSKSYVHGFADRTHPTASPPTLRLQVKPPAGE</sequence>
<keyword evidence="2" id="KW-0812">Transmembrane</keyword>